<evidence type="ECO:0000313" key="2">
    <source>
        <dbReference type="EMBL" id="SHF36828.1"/>
    </source>
</evidence>
<dbReference type="EMBL" id="FQUO01000007">
    <property type="protein sequence ID" value="SHF36828.1"/>
    <property type="molecule type" value="Genomic_DNA"/>
</dbReference>
<sequence length="131" mass="14669">MKRACLLLLLHAAALASFAQQHRTPNPHAKVKSVNPLNPKLDKKEDDGFSVILKPAIRRSFLFTIYQKGKPVHNVQLNPATRQAEGFANREAAFRAANWMIAAYRKDGVFPDLIPPNIASKLNLDEKQAAW</sequence>
<proteinExistence type="predicted"/>
<feature type="chain" id="PRO_5012092854" evidence="1">
    <location>
        <begin position="20"/>
        <end position="131"/>
    </location>
</feature>
<dbReference type="AlphaFoldDB" id="A0A1M5B2Z4"/>
<gene>
    <name evidence="2" type="ORF">SAMN05444008_107114</name>
</gene>
<keyword evidence="3" id="KW-1185">Reference proteome</keyword>
<name>A0A1M5B2Z4_9BACT</name>
<feature type="signal peptide" evidence="1">
    <location>
        <begin position="1"/>
        <end position="19"/>
    </location>
</feature>
<dbReference type="Proteomes" id="UP000184368">
    <property type="component" value="Unassembled WGS sequence"/>
</dbReference>
<accession>A0A1M5B2Z4</accession>
<dbReference type="RefSeq" id="WP_143157290.1">
    <property type="nucleotide sequence ID" value="NZ_FQUO01000007.1"/>
</dbReference>
<evidence type="ECO:0000313" key="3">
    <source>
        <dbReference type="Proteomes" id="UP000184368"/>
    </source>
</evidence>
<protein>
    <submittedName>
        <fullName evidence="2">Uncharacterized protein</fullName>
    </submittedName>
</protein>
<organism evidence="2 3">
    <name type="scientific">Cnuella takakiae</name>
    <dbReference type="NCBI Taxonomy" id="1302690"/>
    <lineage>
        <taxon>Bacteria</taxon>
        <taxon>Pseudomonadati</taxon>
        <taxon>Bacteroidota</taxon>
        <taxon>Chitinophagia</taxon>
        <taxon>Chitinophagales</taxon>
        <taxon>Chitinophagaceae</taxon>
        <taxon>Cnuella</taxon>
    </lineage>
</organism>
<keyword evidence="1" id="KW-0732">Signal</keyword>
<reference evidence="2 3" key="1">
    <citation type="submission" date="2016-11" db="EMBL/GenBank/DDBJ databases">
        <authorList>
            <person name="Jaros S."/>
            <person name="Januszkiewicz K."/>
            <person name="Wedrychowicz H."/>
        </authorList>
    </citation>
    <scope>NUCLEOTIDE SEQUENCE [LARGE SCALE GENOMIC DNA]</scope>
    <source>
        <strain evidence="2 3">DSM 26897</strain>
    </source>
</reference>
<evidence type="ECO:0000256" key="1">
    <source>
        <dbReference type="SAM" id="SignalP"/>
    </source>
</evidence>